<dbReference type="AlphaFoldDB" id="A0A8J9ZJ37"/>
<evidence type="ECO:0000313" key="2">
    <source>
        <dbReference type="EMBL" id="CAH1255646.1"/>
    </source>
</evidence>
<evidence type="ECO:0000313" key="3">
    <source>
        <dbReference type="Proteomes" id="UP000838412"/>
    </source>
</evidence>
<accession>A0A8J9ZJ37</accession>
<name>A0A8J9ZJ37_BRALA</name>
<feature type="region of interest" description="Disordered" evidence="1">
    <location>
        <begin position="47"/>
        <end position="118"/>
    </location>
</feature>
<protein>
    <submittedName>
        <fullName evidence="2">Hypp1581 protein</fullName>
    </submittedName>
</protein>
<feature type="region of interest" description="Disordered" evidence="1">
    <location>
        <begin position="322"/>
        <end position="391"/>
    </location>
</feature>
<dbReference type="Proteomes" id="UP000838412">
    <property type="component" value="Chromosome 2"/>
</dbReference>
<keyword evidence="3" id="KW-1185">Reference proteome</keyword>
<feature type="compositionally biased region" description="Basic and acidic residues" evidence="1">
    <location>
        <begin position="502"/>
        <end position="515"/>
    </location>
</feature>
<organism evidence="2 3">
    <name type="scientific">Branchiostoma lanceolatum</name>
    <name type="common">Common lancelet</name>
    <name type="synonym">Amphioxus lanceolatum</name>
    <dbReference type="NCBI Taxonomy" id="7740"/>
    <lineage>
        <taxon>Eukaryota</taxon>
        <taxon>Metazoa</taxon>
        <taxon>Chordata</taxon>
        <taxon>Cephalochordata</taxon>
        <taxon>Leptocardii</taxon>
        <taxon>Amphioxiformes</taxon>
        <taxon>Branchiostomatidae</taxon>
        <taxon>Branchiostoma</taxon>
    </lineage>
</organism>
<feature type="compositionally biased region" description="Polar residues" evidence="1">
    <location>
        <begin position="428"/>
        <end position="440"/>
    </location>
</feature>
<evidence type="ECO:0000256" key="1">
    <source>
        <dbReference type="SAM" id="MobiDB-lite"/>
    </source>
</evidence>
<feature type="compositionally biased region" description="Basic residues" evidence="1">
    <location>
        <begin position="529"/>
        <end position="538"/>
    </location>
</feature>
<feature type="region of interest" description="Disordered" evidence="1">
    <location>
        <begin position="424"/>
        <end position="669"/>
    </location>
</feature>
<gene>
    <name evidence="2" type="primary">Hypp1581</name>
    <name evidence="2" type="ORF">BLAG_LOCUS14617</name>
</gene>
<sequence length="699" mass="75880">MAPTKEENHKGNYRFVRRDGELLRGEEAEEESANVFAEEVMKEIKEKQREKDRLLRLRHPAYNKETSHVSQDVDRVLTRRDTRHSTKEDHGEERKTSKKRNASAHAVRKRLLSAKKRGASTEVDDQVKAYATGLNVAALTADADTASWTSSPQATAAATVLTAQASGGTVEVDVQVKADVKGVEVVAGNVDVRAVDERVFVGAEAVVTGADVKVGNASVAAVKVEKRAGVTVEAKVFELKALNVDAAGVREEEDVGVYVGAKAVEVSALNARVSGVENKVDARAGVELGLLKVGGLNQESDTKNHGPMLDLTLVDLRVPGKGGGGATTVRAGGGAGSSSNSGTDKRSSTDRTRNKGAKSKSIEGLTRGTGDTPTLRNTEASTVTGNRLAHRRDVQTNDITVLQAGVVTNHDDLSLYELDQRQKPFQLPSITHNNTPTQSTKRSKSRYGGDRLKEKSNREADAKDSGRENQRWPDGPDERTTKAQTARKGRRTPASSQPSGKQDTERADWAQHVAREPQSTTSRGQLSSRHTRLNKRRTPVGPAPGNDERKNISKSAAKGRHGNPDNSTARSKLPPLDLSFNDRVLNKVARQADRDATPTSQPFRPRSRRSSSSKFQMLDKEALRDRLLRKYAPSQSTSGSDKTGARTTTREKETETEETVVVKKKPTGLNKNIHGFDTLGMETSKGVKRLGRNIHGFGS</sequence>
<feature type="compositionally biased region" description="Basic and acidic residues" evidence="1">
    <location>
        <begin position="617"/>
        <end position="628"/>
    </location>
</feature>
<feature type="compositionally biased region" description="Basic and acidic residues" evidence="1">
    <location>
        <begin position="447"/>
        <end position="481"/>
    </location>
</feature>
<feature type="compositionally biased region" description="Basic and acidic residues" evidence="1">
    <location>
        <begin position="343"/>
        <end position="353"/>
    </location>
</feature>
<proteinExistence type="predicted"/>
<feature type="compositionally biased region" description="Basic residues" evidence="1">
    <location>
        <begin position="96"/>
        <end position="118"/>
    </location>
</feature>
<feature type="compositionally biased region" description="Polar residues" evidence="1">
    <location>
        <begin position="369"/>
        <end position="385"/>
    </location>
</feature>
<reference evidence="2" key="1">
    <citation type="submission" date="2022-01" db="EMBL/GenBank/DDBJ databases">
        <authorList>
            <person name="Braso-Vives M."/>
        </authorList>
    </citation>
    <scope>NUCLEOTIDE SEQUENCE</scope>
</reference>
<feature type="compositionally biased region" description="Gly residues" evidence="1">
    <location>
        <begin position="322"/>
        <end position="336"/>
    </location>
</feature>
<feature type="compositionally biased region" description="Basic and acidic residues" evidence="1">
    <location>
        <begin position="65"/>
        <end position="95"/>
    </location>
</feature>
<feature type="compositionally biased region" description="Polar residues" evidence="1">
    <location>
        <begin position="517"/>
        <end position="528"/>
    </location>
</feature>
<dbReference type="EMBL" id="OV696687">
    <property type="protein sequence ID" value="CAH1255646.1"/>
    <property type="molecule type" value="Genomic_DNA"/>
</dbReference>
<dbReference type="OrthoDB" id="10491822at2759"/>